<sequence length="108" mass="12737">MQFFRDVAKLWRLSRSGKEDAIRKKVEEELAKQQAIAKMKEDFVKHSEIGQRQLVMQSVQDLVKVDKTLDDQEKVILAKVKERLDDFGHDDKEINELLADVERRLKEN</sequence>
<evidence type="ECO:0000313" key="1">
    <source>
        <dbReference type="EMBL" id="CAE0257558.1"/>
    </source>
</evidence>
<accession>A0A7S3GB59</accession>
<proteinExistence type="predicted"/>
<dbReference type="AlphaFoldDB" id="A0A7S3GB59"/>
<reference evidence="1" key="1">
    <citation type="submission" date="2021-01" db="EMBL/GenBank/DDBJ databases">
        <authorList>
            <person name="Corre E."/>
            <person name="Pelletier E."/>
            <person name="Niang G."/>
            <person name="Scheremetjew M."/>
            <person name="Finn R."/>
            <person name="Kale V."/>
            <person name="Holt S."/>
            <person name="Cochrane G."/>
            <person name="Meng A."/>
            <person name="Brown T."/>
            <person name="Cohen L."/>
        </authorList>
    </citation>
    <scope>NUCLEOTIDE SEQUENCE</scope>
    <source>
        <strain evidence="1">NIES-2562</strain>
    </source>
</reference>
<dbReference type="InterPro" id="IPR029024">
    <property type="entry name" value="TerB-like"/>
</dbReference>
<gene>
    <name evidence="1" type="ORF">PBIL07802_LOCUS19818</name>
</gene>
<protein>
    <submittedName>
        <fullName evidence="1">Uncharacterized protein</fullName>
    </submittedName>
</protein>
<organism evidence="1">
    <name type="scientific">Palpitomonas bilix</name>
    <dbReference type="NCBI Taxonomy" id="652834"/>
    <lineage>
        <taxon>Eukaryota</taxon>
        <taxon>Eukaryota incertae sedis</taxon>
    </lineage>
</organism>
<dbReference type="SUPFAM" id="SSF158682">
    <property type="entry name" value="TerB-like"/>
    <property type="match status" value="1"/>
</dbReference>
<name>A0A7S3GB59_9EUKA</name>
<dbReference type="EMBL" id="HBIB01030610">
    <property type="protein sequence ID" value="CAE0257558.1"/>
    <property type="molecule type" value="Transcribed_RNA"/>
</dbReference>